<accession>A0ABZ0QM74</accession>
<dbReference type="EMBL" id="CP132508">
    <property type="protein sequence ID" value="WPD18584.1"/>
    <property type="molecule type" value="Genomic_DNA"/>
</dbReference>
<feature type="transmembrane region" description="Helical" evidence="1">
    <location>
        <begin position="12"/>
        <end position="31"/>
    </location>
</feature>
<keyword evidence="1" id="KW-0812">Transmembrane</keyword>
<evidence type="ECO:0000256" key="1">
    <source>
        <dbReference type="SAM" id="Phobius"/>
    </source>
</evidence>
<sequence>MPFDLHAVTVQLTMGLGAVVAMVVASVLGLVRRRPGWLFVAAICALGPCYYLLGLSAVLATPGALGPLLLVGAGVAMQRGRPDLATVAVGPVYLAAFVLLLIYGMAAAY</sequence>
<protein>
    <submittedName>
        <fullName evidence="2">Cell wall arabinan synthesis protein</fullName>
    </submittedName>
</protein>
<keyword evidence="1" id="KW-0472">Membrane</keyword>
<gene>
    <name evidence="2" type="ORF">Q5761_09480</name>
</gene>
<feature type="transmembrane region" description="Helical" evidence="1">
    <location>
        <begin position="84"/>
        <end position="106"/>
    </location>
</feature>
<dbReference type="Proteomes" id="UP001304683">
    <property type="component" value="Chromosome"/>
</dbReference>
<dbReference type="RefSeq" id="WP_318750406.1">
    <property type="nucleotide sequence ID" value="NZ_CP132508.1"/>
</dbReference>
<organism evidence="2 3">
    <name type="scientific">Thermaerobacter composti</name>
    <dbReference type="NCBI Taxonomy" id="554949"/>
    <lineage>
        <taxon>Bacteria</taxon>
        <taxon>Bacillati</taxon>
        <taxon>Bacillota</taxon>
        <taxon>Clostridia</taxon>
        <taxon>Eubacteriales</taxon>
        <taxon>Clostridiales Family XVII. Incertae Sedis</taxon>
        <taxon>Thermaerobacter</taxon>
    </lineage>
</organism>
<feature type="transmembrane region" description="Helical" evidence="1">
    <location>
        <begin position="36"/>
        <end position="53"/>
    </location>
</feature>
<reference evidence="2 3" key="1">
    <citation type="submission" date="2023-08" db="EMBL/GenBank/DDBJ databases">
        <title>Genome sequence of Thermaerobacter compostii strain Ins1, a spore-forming filamentous bacterium isolated from a deep geothermal reservoir.</title>
        <authorList>
            <person name="Bregnard D."/>
            <person name="Gonzalez D."/>
            <person name="Junier P."/>
        </authorList>
    </citation>
    <scope>NUCLEOTIDE SEQUENCE [LARGE SCALE GENOMIC DNA]</scope>
    <source>
        <strain evidence="2 3">Ins1</strain>
    </source>
</reference>
<name>A0ABZ0QM74_9FIRM</name>
<proteinExistence type="predicted"/>
<keyword evidence="1" id="KW-1133">Transmembrane helix</keyword>
<keyword evidence="3" id="KW-1185">Reference proteome</keyword>
<evidence type="ECO:0000313" key="2">
    <source>
        <dbReference type="EMBL" id="WPD18584.1"/>
    </source>
</evidence>
<evidence type="ECO:0000313" key="3">
    <source>
        <dbReference type="Proteomes" id="UP001304683"/>
    </source>
</evidence>